<accession>A0ABX7BAP0</accession>
<dbReference type="EMBL" id="CP067420">
    <property type="protein sequence ID" value="QQP91193.1"/>
    <property type="molecule type" value="Genomic_DNA"/>
</dbReference>
<proteinExistence type="predicted"/>
<evidence type="ECO:0000313" key="2">
    <source>
        <dbReference type="Proteomes" id="UP000595197"/>
    </source>
</evidence>
<keyword evidence="2" id="KW-1185">Reference proteome</keyword>
<evidence type="ECO:0000313" key="1">
    <source>
        <dbReference type="EMBL" id="QQP91193.1"/>
    </source>
</evidence>
<dbReference type="Proteomes" id="UP000595197">
    <property type="component" value="Chromosome"/>
</dbReference>
<organism evidence="1 2">
    <name type="scientific">Skermanella cutis</name>
    <dbReference type="NCBI Taxonomy" id="2775420"/>
    <lineage>
        <taxon>Bacteria</taxon>
        <taxon>Pseudomonadati</taxon>
        <taxon>Pseudomonadota</taxon>
        <taxon>Alphaproteobacteria</taxon>
        <taxon>Rhodospirillales</taxon>
        <taxon>Azospirillaceae</taxon>
        <taxon>Skermanella</taxon>
    </lineage>
</organism>
<name>A0ABX7BAP0_9PROT</name>
<reference evidence="1" key="1">
    <citation type="submission" date="2021-02" db="EMBL/GenBank/DDBJ databases">
        <title>Skermanella TT6 skin isolate.</title>
        <authorList>
            <person name="Lee K."/>
            <person name="Ganzorig M."/>
        </authorList>
    </citation>
    <scope>NUCLEOTIDE SEQUENCE</scope>
    <source>
        <strain evidence="1">TT6</strain>
    </source>
</reference>
<dbReference type="RefSeq" id="WP_201078850.1">
    <property type="nucleotide sequence ID" value="NZ_CP067420.1"/>
</dbReference>
<protein>
    <submittedName>
        <fullName evidence="1">Uncharacterized protein</fullName>
    </submittedName>
</protein>
<sequence>MMTAQFSHRLMTVEEFLDWDDGRYELVDEILSTNEADTRENITRYISLTSIREVALFHSEIKVAERWRRGADGWSDDPDLFTGSMRLDTIDLSLDFDEVYRWVNFRG</sequence>
<gene>
    <name evidence="1" type="ORF">IGS68_08295</name>
</gene>